<proteinExistence type="predicted"/>
<dbReference type="AlphaFoldDB" id="A0A822YC89"/>
<dbReference type="EMBL" id="DUZY01000002">
    <property type="protein sequence ID" value="DAD29131.1"/>
    <property type="molecule type" value="Genomic_DNA"/>
</dbReference>
<accession>A0A822YC89</accession>
<sequence length="100" mass="11493">MATSEGNDFELLFQILKDFLLSCQTVSSISYFNLAKGLSKATDFVLLLNFIREVSEVAFPRSAMIIHKIIYGFDEDKHNFSLISQEEKFSLISKQDFERS</sequence>
<evidence type="ECO:0000313" key="1">
    <source>
        <dbReference type="EMBL" id="DAD29131.1"/>
    </source>
</evidence>
<dbReference type="Proteomes" id="UP000607653">
    <property type="component" value="Unassembled WGS sequence"/>
</dbReference>
<keyword evidence="2" id="KW-1185">Reference proteome</keyword>
<reference evidence="1 2" key="1">
    <citation type="journal article" date="2020" name="Mol. Biol. Evol.">
        <title>Distinct Expression and Methylation Patterns for Genes with Different Fates following a Single Whole-Genome Duplication in Flowering Plants.</title>
        <authorList>
            <person name="Shi T."/>
            <person name="Rahmani R.S."/>
            <person name="Gugger P.F."/>
            <person name="Wang M."/>
            <person name="Li H."/>
            <person name="Zhang Y."/>
            <person name="Li Z."/>
            <person name="Wang Q."/>
            <person name="Van de Peer Y."/>
            <person name="Marchal K."/>
            <person name="Chen J."/>
        </authorList>
    </citation>
    <scope>NUCLEOTIDE SEQUENCE [LARGE SCALE GENOMIC DNA]</scope>
    <source>
        <tissue evidence="1">Leaf</tissue>
    </source>
</reference>
<name>A0A822YC89_NELNU</name>
<evidence type="ECO:0000313" key="2">
    <source>
        <dbReference type="Proteomes" id="UP000607653"/>
    </source>
</evidence>
<gene>
    <name evidence="1" type="ORF">HUJ06_030599</name>
</gene>
<protein>
    <submittedName>
        <fullName evidence="1">Uncharacterized protein</fullName>
    </submittedName>
</protein>
<organism evidence="1 2">
    <name type="scientific">Nelumbo nucifera</name>
    <name type="common">Sacred lotus</name>
    <dbReference type="NCBI Taxonomy" id="4432"/>
    <lineage>
        <taxon>Eukaryota</taxon>
        <taxon>Viridiplantae</taxon>
        <taxon>Streptophyta</taxon>
        <taxon>Embryophyta</taxon>
        <taxon>Tracheophyta</taxon>
        <taxon>Spermatophyta</taxon>
        <taxon>Magnoliopsida</taxon>
        <taxon>Proteales</taxon>
        <taxon>Nelumbonaceae</taxon>
        <taxon>Nelumbo</taxon>
    </lineage>
</organism>
<comment type="caution">
    <text evidence="1">The sequence shown here is derived from an EMBL/GenBank/DDBJ whole genome shotgun (WGS) entry which is preliminary data.</text>
</comment>